<dbReference type="PANTHER" id="PTHR31760:SF0">
    <property type="entry name" value="S-ADENOSYL-L-METHIONINE-DEPENDENT METHYLTRANSFERASES SUPERFAMILY PROTEIN"/>
    <property type="match status" value="1"/>
</dbReference>
<comment type="subcellular location">
    <subcellularLocation>
        <location evidence="6">Cytoplasm</location>
    </subcellularLocation>
</comment>
<dbReference type="AlphaFoldDB" id="A0A1G9AGU1"/>
<name>A0A1G9AGU1_ACTMZ</name>
<sequence length="260" mass="28302">MDDESPAGRFPAENDAGEAVRGTEGMSPERMIFGDRASLATEFAERLLTDGVQRGLIGPREGDRLWERHIYNSAVLRELLPREATVVDVGSGAGLPGIPLAIARPDLTVTLLEPMARRVAWLEELSDDLELPVTVVRGRAEEKPIRARLHDQDFVVARAVSSLERLAEWCLPLLRSGGRLLAQKGASASEELERDRAAIARRGGVSAEVRHCGADVLETPANVVVVRRSDAAPSRSAGSGKRARGAGTPRPDKRRNRKER</sequence>
<feature type="binding site" evidence="6">
    <location>
        <position position="95"/>
    </location>
    <ligand>
        <name>S-adenosyl-L-methionine</name>
        <dbReference type="ChEBI" id="CHEBI:59789"/>
    </ligand>
</feature>
<dbReference type="PANTHER" id="PTHR31760">
    <property type="entry name" value="S-ADENOSYL-L-METHIONINE-DEPENDENT METHYLTRANSFERASES SUPERFAMILY PROTEIN"/>
    <property type="match status" value="1"/>
</dbReference>
<gene>
    <name evidence="6" type="primary">rsmG</name>
    <name evidence="8" type="ORF">SAMN04487820_1068</name>
</gene>
<dbReference type="Proteomes" id="UP000199213">
    <property type="component" value="Unassembled WGS sequence"/>
</dbReference>
<feature type="binding site" evidence="6">
    <location>
        <begin position="140"/>
        <end position="141"/>
    </location>
    <ligand>
        <name>S-adenosyl-L-methionine</name>
        <dbReference type="ChEBI" id="CHEBI:59789"/>
    </ligand>
</feature>
<dbReference type="GO" id="GO:0070043">
    <property type="term" value="F:rRNA (guanine-N7-)-methyltransferase activity"/>
    <property type="evidence" value="ECO:0007669"/>
    <property type="project" value="UniProtKB-UniRule"/>
</dbReference>
<dbReference type="Pfam" id="PF02527">
    <property type="entry name" value="GidB"/>
    <property type="match status" value="1"/>
</dbReference>
<accession>A0A1G9AGU1</accession>
<comment type="caution">
    <text evidence="6">Lacks conserved residue(s) required for the propagation of feature annotation.</text>
</comment>
<keyword evidence="4 6" id="KW-0808">Transferase</keyword>
<dbReference type="Gene3D" id="3.40.50.150">
    <property type="entry name" value="Vaccinia Virus protein VP39"/>
    <property type="match status" value="1"/>
</dbReference>
<dbReference type="SUPFAM" id="SSF53335">
    <property type="entry name" value="S-adenosyl-L-methionine-dependent methyltransferases"/>
    <property type="match status" value="1"/>
</dbReference>
<keyword evidence="2 6" id="KW-0698">rRNA processing</keyword>
<dbReference type="InterPro" id="IPR029063">
    <property type="entry name" value="SAM-dependent_MTases_sf"/>
</dbReference>
<comment type="function">
    <text evidence="6">Specifically methylates the N7 position of a guanine in 16S rRNA.</text>
</comment>
<evidence type="ECO:0000256" key="6">
    <source>
        <dbReference type="HAMAP-Rule" id="MF_00074"/>
    </source>
</evidence>
<evidence type="ECO:0000313" key="8">
    <source>
        <dbReference type="EMBL" id="SDK26024.1"/>
    </source>
</evidence>
<evidence type="ECO:0000256" key="3">
    <source>
        <dbReference type="ARBA" id="ARBA00022603"/>
    </source>
</evidence>
<evidence type="ECO:0000256" key="1">
    <source>
        <dbReference type="ARBA" id="ARBA00022490"/>
    </source>
</evidence>
<keyword evidence="9" id="KW-1185">Reference proteome</keyword>
<dbReference type="CDD" id="cd02440">
    <property type="entry name" value="AdoMet_MTases"/>
    <property type="match status" value="1"/>
</dbReference>
<evidence type="ECO:0000313" key="9">
    <source>
        <dbReference type="Proteomes" id="UP000199213"/>
    </source>
</evidence>
<reference evidence="9" key="1">
    <citation type="submission" date="2016-10" db="EMBL/GenBank/DDBJ databases">
        <authorList>
            <person name="Varghese N."/>
            <person name="Submissions S."/>
        </authorList>
    </citation>
    <scope>NUCLEOTIDE SEQUENCE [LARGE SCALE GENOMIC DNA]</scope>
    <source>
        <strain evidence="9">DSM 45460</strain>
    </source>
</reference>
<protein>
    <recommendedName>
        <fullName evidence="6">Ribosomal RNA small subunit methyltransferase G</fullName>
        <ecNumber evidence="6">2.1.1.-</ecNumber>
    </recommendedName>
    <alternativeName>
        <fullName evidence="6">16S rRNA 7-methylguanosine methyltransferase</fullName>
        <shortName evidence="6">16S rRNA m7G methyltransferase</shortName>
    </alternativeName>
</protein>
<evidence type="ECO:0000256" key="2">
    <source>
        <dbReference type="ARBA" id="ARBA00022552"/>
    </source>
</evidence>
<keyword evidence="5 6" id="KW-0949">S-adenosyl-L-methionine</keyword>
<evidence type="ECO:0000256" key="4">
    <source>
        <dbReference type="ARBA" id="ARBA00022679"/>
    </source>
</evidence>
<dbReference type="InterPro" id="IPR003682">
    <property type="entry name" value="rRNA_ssu_MeTfrase_G"/>
</dbReference>
<comment type="similarity">
    <text evidence="6">Belongs to the methyltransferase superfamily. RNA methyltransferase RsmG family.</text>
</comment>
<feature type="binding site" evidence="6">
    <location>
        <position position="158"/>
    </location>
    <ligand>
        <name>S-adenosyl-L-methionine</name>
        <dbReference type="ChEBI" id="CHEBI:59789"/>
    </ligand>
</feature>
<dbReference type="HAMAP" id="MF_00074">
    <property type="entry name" value="16SrRNA_methyltr_G"/>
    <property type="match status" value="1"/>
</dbReference>
<keyword evidence="1 6" id="KW-0963">Cytoplasm</keyword>
<feature type="region of interest" description="Disordered" evidence="7">
    <location>
        <begin position="227"/>
        <end position="260"/>
    </location>
</feature>
<evidence type="ECO:0000256" key="5">
    <source>
        <dbReference type="ARBA" id="ARBA00022691"/>
    </source>
</evidence>
<feature type="compositionally biased region" description="Low complexity" evidence="7">
    <location>
        <begin position="231"/>
        <end position="240"/>
    </location>
</feature>
<keyword evidence="3 6" id="KW-0489">Methyltransferase</keyword>
<feature type="region of interest" description="Disordered" evidence="7">
    <location>
        <begin position="1"/>
        <end position="27"/>
    </location>
</feature>
<dbReference type="NCBIfam" id="TIGR00138">
    <property type="entry name" value="rsmG_gidB"/>
    <property type="match status" value="1"/>
</dbReference>
<organism evidence="8 9">
    <name type="scientific">Actinopolyspora mzabensis</name>
    <dbReference type="NCBI Taxonomy" id="995066"/>
    <lineage>
        <taxon>Bacteria</taxon>
        <taxon>Bacillati</taxon>
        <taxon>Actinomycetota</taxon>
        <taxon>Actinomycetes</taxon>
        <taxon>Actinopolysporales</taxon>
        <taxon>Actinopolysporaceae</taxon>
        <taxon>Actinopolyspora</taxon>
    </lineage>
</organism>
<dbReference type="GO" id="GO:0005829">
    <property type="term" value="C:cytosol"/>
    <property type="evidence" value="ECO:0007669"/>
    <property type="project" value="TreeGrafter"/>
</dbReference>
<evidence type="ECO:0000256" key="7">
    <source>
        <dbReference type="SAM" id="MobiDB-lite"/>
    </source>
</evidence>
<feature type="binding site" evidence="6">
    <location>
        <position position="90"/>
    </location>
    <ligand>
        <name>S-adenosyl-L-methionine</name>
        <dbReference type="ChEBI" id="CHEBI:59789"/>
    </ligand>
</feature>
<dbReference type="EMBL" id="FNFM01000006">
    <property type="protein sequence ID" value="SDK26024.1"/>
    <property type="molecule type" value="Genomic_DNA"/>
</dbReference>
<proteinExistence type="inferred from homology"/>
<dbReference type="EC" id="2.1.1.-" evidence="6"/>